<comment type="subcellular location">
    <subcellularLocation>
        <location evidence="6">Cytoplasm</location>
    </subcellularLocation>
    <text evidence="6">May associate with membranes.</text>
</comment>
<dbReference type="PROSITE" id="PS51705">
    <property type="entry name" value="G_HFLX"/>
    <property type="match status" value="1"/>
</dbReference>
<dbReference type="EMBL" id="NRSJ01000021">
    <property type="protein sequence ID" value="MBK1705387.1"/>
    <property type="molecule type" value="Genomic_DNA"/>
</dbReference>
<organism evidence="9 10">
    <name type="scientific">Halochromatium glycolicum</name>
    <dbReference type="NCBI Taxonomy" id="85075"/>
    <lineage>
        <taxon>Bacteria</taxon>
        <taxon>Pseudomonadati</taxon>
        <taxon>Pseudomonadota</taxon>
        <taxon>Gammaproteobacteria</taxon>
        <taxon>Chromatiales</taxon>
        <taxon>Chromatiaceae</taxon>
        <taxon>Halochromatium</taxon>
    </lineage>
</organism>
<dbReference type="CDD" id="cd01878">
    <property type="entry name" value="HflX"/>
    <property type="match status" value="1"/>
</dbReference>
<keyword evidence="1 6" id="KW-0963">Cytoplasm</keyword>
<dbReference type="NCBIfam" id="TIGR03156">
    <property type="entry name" value="GTP_HflX"/>
    <property type="match status" value="1"/>
</dbReference>
<dbReference type="InterPro" id="IPR045498">
    <property type="entry name" value="HflX_C"/>
</dbReference>
<dbReference type="InterPro" id="IPR016496">
    <property type="entry name" value="GTPase_HflX"/>
</dbReference>
<dbReference type="GO" id="GO:0005525">
    <property type="term" value="F:GTP binding"/>
    <property type="evidence" value="ECO:0007669"/>
    <property type="project" value="UniProtKB-UniRule"/>
</dbReference>
<name>A0AAJ0U5Z4_9GAMM</name>
<evidence type="ECO:0000256" key="3">
    <source>
        <dbReference type="ARBA" id="ARBA00022741"/>
    </source>
</evidence>
<comment type="caution">
    <text evidence="9">The sequence shown here is derived from an EMBL/GenBank/DDBJ whole genome shotgun (WGS) entry which is preliminary data.</text>
</comment>
<dbReference type="PANTHER" id="PTHR10229:SF0">
    <property type="entry name" value="GTP-BINDING PROTEIN 6-RELATED"/>
    <property type="match status" value="1"/>
</dbReference>
<keyword evidence="5 6" id="KW-0342">GTP-binding</keyword>
<evidence type="ECO:0000256" key="2">
    <source>
        <dbReference type="ARBA" id="ARBA00022723"/>
    </source>
</evidence>
<evidence type="ECO:0000256" key="4">
    <source>
        <dbReference type="ARBA" id="ARBA00022842"/>
    </source>
</evidence>
<evidence type="ECO:0000259" key="8">
    <source>
        <dbReference type="PROSITE" id="PS51705"/>
    </source>
</evidence>
<dbReference type="FunFam" id="3.40.50.300:FF:000173">
    <property type="entry name" value="GTPase HflX"/>
    <property type="match status" value="1"/>
</dbReference>
<dbReference type="InterPro" id="IPR006073">
    <property type="entry name" value="GTP-bd"/>
</dbReference>
<dbReference type="GO" id="GO:0046872">
    <property type="term" value="F:metal ion binding"/>
    <property type="evidence" value="ECO:0007669"/>
    <property type="project" value="UniProtKB-KW"/>
</dbReference>
<dbReference type="InterPro" id="IPR042108">
    <property type="entry name" value="GTPase_HflX_N_sf"/>
</dbReference>
<comment type="function">
    <text evidence="6">GTPase that associates with the 50S ribosomal subunit and may have a role during protein synthesis or ribosome biogenesis.</text>
</comment>
<dbReference type="Gene3D" id="6.10.250.2860">
    <property type="match status" value="1"/>
</dbReference>
<dbReference type="GO" id="GO:0043022">
    <property type="term" value="F:ribosome binding"/>
    <property type="evidence" value="ECO:0007669"/>
    <property type="project" value="TreeGrafter"/>
</dbReference>
<keyword evidence="2" id="KW-0479">Metal-binding</keyword>
<comment type="similarity">
    <text evidence="6">Belongs to the TRAFAC class OBG-HflX-like GTPase superfamily. HflX GTPase family.</text>
</comment>
<dbReference type="SUPFAM" id="SSF52540">
    <property type="entry name" value="P-loop containing nucleoside triphosphate hydrolases"/>
    <property type="match status" value="1"/>
</dbReference>
<dbReference type="Pfam" id="PF13167">
    <property type="entry name" value="GTP-bdg_N"/>
    <property type="match status" value="1"/>
</dbReference>
<evidence type="ECO:0000313" key="10">
    <source>
        <dbReference type="Proteomes" id="UP001296776"/>
    </source>
</evidence>
<evidence type="ECO:0000256" key="1">
    <source>
        <dbReference type="ARBA" id="ARBA00022490"/>
    </source>
</evidence>
<comment type="subunit">
    <text evidence="6">Monomer. Associates with the 50S ribosomal subunit.</text>
</comment>
<dbReference type="FunFam" id="3.40.50.11060:FF:000001">
    <property type="entry name" value="GTPase HflX"/>
    <property type="match status" value="1"/>
</dbReference>
<reference evidence="9" key="2">
    <citation type="journal article" date="2020" name="Microorganisms">
        <title>Osmotic Adaptation and Compatible Solute Biosynthesis of Phototrophic Bacteria as Revealed from Genome Analyses.</title>
        <authorList>
            <person name="Imhoff J.F."/>
            <person name="Rahn T."/>
            <person name="Kunzel S."/>
            <person name="Keller A."/>
            <person name="Neulinger S.C."/>
        </authorList>
    </citation>
    <scope>NUCLEOTIDE SEQUENCE</scope>
    <source>
        <strain evidence="9">DSM 11080</strain>
    </source>
</reference>
<proteinExistence type="inferred from homology"/>
<dbReference type="Gene3D" id="3.40.50.11060">
    <property type="entry name" value="GTPase HflX, N-terminal domain"/>
    <property type="match status" value="1"/>
</dbReference>
<evidence type="ECO:0000313" key="9">
    <source>
        <dbReference type="EMBL" id="MBK1705387.1"/>
    </source>
</evidence>
<dbReference type="InterPro" id="IPR032305">
    <property type="entry name" value="GTP-bd_M"/>
</dbReference>
<dbReference type="InterPro" id="IPR030394">
    <property type="entry name" value="G_HFLX_dom"/>
</dbReference>
<dbReference type="Pfam" id="PF01926">
    <property type="entry name" value="MMR_HSR1"/>
    <property type="match status" value="1"/>
</dbReference>
<dbReference type="GO" id="GO:0003924">
    <property type="term" value="F:GTPase activity"/>
    <property type="evidence" value="ECO:0007669"/>
    <property type="project" value="UniProtKB-UniRule"/>
</dbReference>
<dbReference type="HAMAP" id="MF_00900">
    <property type="entry name" value="GTPase_HflX"/>
    <property type="match status" value="1"/>
</dbReference>
<feature type="domain" description="Hflx-type G" evidence="8">
    <location>
        <begin position="198"/>
        <end position="365"/>
    </location>
</feature>
<dbReference type="Proteomes" id="UP001296776">
    <property type="component" value="Unassembled WGS sequence"/>
</dbReference>
<dbReference type="Pfam" id="PF19275">
    <property type="entry name" value="HflX_C"/>
    <property type="match status" value="1"/>
</dbReference>
<dbReference type="AlphaFoldDB" id="A0AAJ0U5Z4"/>
<protein>
    <recommendedName>
        <fullName evidence="6">GTPase HflX</fullName>
    </recommendedName>
    <alternativeName>
        <fullName evidence="6">GTP-binding protein HflX</fullName>
    </alternativeName>
</protein>
<dbReference type="PANTHER" id="PTHR10229">
    <property type="entry name" value="GTP-BINDING PROTEIN HFLX"/>
    <property type="match status" value="1"/>
</dbReference>
<dbReference type="Gene3D" id="3.40.50.300">
    <property type="entry name" value="P-loop containing nucleotide triphosphate hydrolases"/>
    <property type="match status" value="1"/>
</dbReference>
<accession>A0AAJ0U5Z4</accession>
<dbReference type="InterPro" id="IPR025121">
    <property type="entry name" value="GTPase_HflX_N"/>
</dbReference>
<evidence type="ECO:0000256" key="5">
    <source>
        <dbReference type="ARBA" id="ARBA00023134"/>
    </source>
</evidence>
<evidence type="ECO:0000256" key="6">
    <source>
        <dbReference type="HAMAP-Rule" id="MF_00900"/>
    </source>
</evidence>
<gene>
    <name evidence="6" type="primary">hflX</name>
    <name evidence="9" type="ORF">CKO40_12720</name>
</gene>
<keyword evidence="3 6" id="KW-0547">Nucleotide-binding</keyword>
<dbReference type="PRINTS" id="PR00326">
    <property type="entry name" value="GTP1OBG"/>
</dbReference>
<evidence type="ECO:0000256" key="7">
    <source>
        <dbReference type="SAM" id="MobiDB-lite"/>
    </source>
</evidence>
<dbReference type="NCBIfam" id="NF008280">
    <property type="entry name" value="PRK11058.1"/>
    <property type="match status" value="1"/>
</dbReference>
<sequence length="520" mass="56514">MFERPQGGERSLLVQIAMGEPVPPDAVEEFQLLAKAAGAEVVGTLGGSRGTPDPRLFIGSGKAEELRGLVASAGAELVIFDHALSPAQERNLERLLACRVLDRNGLILDIFAQRARSADGKLQVELAQLKHLSTRLVRGWTHLERQKGGIGLRGPGETQLETDRRLLGRRIALLNERLSHVETQRGQGRRARDRAEIPAVSLVGYTNAGKSTLFNRLTEAGVFQADQLFATLDPTLRRLSLPNGPAVVLADTVGFINGLPHELVAAFRSTLQETREASLLLHVIDASSPERDRRIGDVESVLDEIGAQERPQLLAYNKIDLDADQRPRLDRDAEGRPWRVWLSAQTGEGVELLLQALSERLRGEVAQESLLLGPQDGGLRAWLFEHARVLEDAGTDAGGWRMRVEVSQHQLQRVLQKDRRWQRGRLADQKAMGGVRSGEIDDGHTGQQAVDSAPATTLPALDVLQSTGSYPGGNGEGSKPGDAHGAQIRPQSDSHAVPASTVETGDLPDMLCNGSSQWSD</sequence>
<dbReference type="Pfam" id="PF16360">
    <property type="entry name" value="GTP-bdg_M"/>
    <property type="match status" value="1"/>
</dbReference>
<keyword evidence="4" id="KW-0460">Magnesium</keyword>
<dbReference type="GO" id="GO:0005737">
    <property type="term" value="C:cytoplasm"/>
    <property type="evidence" value="ECO:0007669"/>
    <property type="project" value="UniProtKB-SubCell"/>
</dbReference>
<dbReference type="InterPro" id="IPR027417">
    <property type="entry name" value="P-loop_NTPase"/>
</dbReference>
<reference evidence="9" key="1">
    <citation type="submission" date="2017-08" db="EMBL/GenBank/DDBJ databases">
        <authorList>
            <person name="Imhoff J.F."/>
            <person name="Rahn T."/>
            <person name="Kuenzel S."/>
            <person name="Neulinger S.C."/>
        </authorList>
    </citation>
    <scope>NUCLEOTIDE SEQUENCE</scope>
    <source>
        <strain evidence="9">DSM 11080</strain>
    </source>
</reference>
<keyword evidence="10" id="KW-1185">Reference proteome</keyword>
<feature type="region of interest" description="Disordered" evidence="7">
    <location>
        <begin position="425"/>
        <end position="520"/>
    </location>
</feature>